<organism evidence="2 3">
    <name type="scientific">Papaver atlanticum</name>
    <dbReference type="NCBI Taxonomy" id="357466"/>
    <lineage>
        <taxon>Eukaryota</taxon>
        <taxon>Viridiplantae</taxon>
        <taxon>Streptophyta</taxon>
        <taxon>Embryophyta</taxon>
        <taxon>Tracheophyta</taxon>
        <taxon>Spermatophyta</taxon>
        <taxon>Magnoliopsida</taxon>
        <taxon>Ranunculales</taxon>
        <taxon>Papaveraceae</taxon>
        <taxon>Papaveroideae</taxon>
        <taxon>Papaver</taxon>
    </lineage>
</organism>
<feature type="non-terminal residue" evidence="2">
    <location>
        <position position="212"/>
    </location>
</feature>
<accession>A0AAD4SWL7</accession>
<name>A0AAD4SWL7_9MAGN</name>
<dbReference type="GO" id="GO:0005741">
    <property type="term" value="C:mitochondrial outer membrane"/>
    <property type="evidence" value="ECO:0007669"/>
    <property type="project" value="InterPro"/>
</dbReference>
<evidence type="ECO:0000313" key="3">
    <source>
        <dbReference type="Proteomes" id="UP001202328"/>
    </source>
</evidence>
<dbReference type="EMBL" id="JAJJMB010008256">
    <property type="protein sequence ID" value="KAI3924792.1"/>
    <property type="molecule type" value="Genomic_DNA"/>
</dbReference>
<evidence type="ECO:0000256" key="1">
    <source>
        <dbReference type="ARBA" id="ARBA00009624"/>
    </source>
</evidence>
<dbReference type="GO" id="GO:0008308">
    <property type="term" value="F:voltage-gated monoatomic anion channel activity"/>
    <property type="evidence" value="ECO:0007669"/>
    <property type="project" value="InterPro"/>
</dbReference>
<dbReference type="InterPro" id="IPR023614">
    <property type="entry name" value="Porin_dom_sf"/>
</dbReference>
<dbReference type="Gene3D" id="2.40.160.10">
    <property type="entry name" value="Porin"/>
    <property type="match status" value="2"/>
</dbReference>
<comment type="similarity">
    <text evidence="1">Belongs to the eukaryotic mitochondrial porin (TC 1.B.8.1) family.</text>
</comment>
<reference evidence="2" key="1">
    <citation type="submission" date="2022-04" db="EMBL/GenBank/DDBJ databases">
        <title>A functionally conserved STORR gene fusion in Papaver species that diverged 16.8 million years ago.</title>
        <authorList>
            <person name="Catania T."/>
        </authorList>
    </citation>
    <scope>NUCLEOTIDE SEQUENCE</scope>
    <source>
        <strain evidence="2">S-188037</strain>
    </source>
</reference>
<sequence>TLYSRHIELFLTGGIKWKLGYKEIESSQIRTHTRNQLVFRPNYNSGKVPTLKFLEIMPATKEIASFKLPTTTLARYQVQYFHDHATVTSAIGLNQSPTVDVITTVGSRSFDFGAKAGHNTSAGALTKTSGVAEVCRKFSTNENTITVGGLYAVDPLTSAKYRLSNRGKFAALIQVQIVPCSQALSDRLMNIRCSLSGSHLMLLGFVDLVYCL</sequence>
<evidence type="ECO:0000313" key="2">
    <source>
        <dbReference type="EMBL" id="KAI3924792.1"/>
    </source>
</evidence>
<dbReference type="Proteomes" id="UP001202328">
    <property type="component" value="Unassembled WGS sequence"/>
</dbReference>
<gene>
    <name evidence="2" type="ORF">MKW98_031043</name>
</gene>
<dbReference type="InterPro" id="IPR001925">
    <property type="entry name" value="Porin_Euk"/>
</dbReference>
<dbReference type="InterPro" id="IPR027246">
    <property type="entry name" value="Porin_Euk/Tom40"/>
</dbReference>
<dbReference type="AlphaFoldDB" id="A0AAD4SWL7"/>
<keyword evidence="3" id="KW-1185">Reference proteome</keyword>
<dbReference type="PANTHER" id="PTHR11743:SF23">
    <property type="entry name" value="MITOCHONDRIAL OUTER MEMBRANE PROTEIN PORIN 5-RELATED"/>
    <property type="match status" value="1"/>
</dbReference>
<protein>
    <submittedName>
        <fullName evidence="2">Uncharacterized protein</fullName>
    </submittedName>
</protein>
<proteinExistence type="inferred from homology"/>
<dbReference type="Pfam" id="PF01459">
    <property type="entry name" value="Porin_3"/>
    <property type="match status" value="1"/>
</dbReference>
<comment type="caution">
    <text evidence="2">The sequence shown here is derived from an EMBL/GenBank/DDBJ whole genome shotgun (WGS) entry which is preliminary data.</text>
</comment>
<dbReference type="PANTHER" id="PTHR11743">
    <property type="entry name" value="VOLTAGE-DEPENDENT ANION-SELECTIVE CHANNEL"/>
    <property type="match status" value="1"/>
</dbReference>